<dbReference type="EMBL" id="JBIASD010000008">
    <property type="protein sequence ID" value="MFF3666933.1"/>
    <property type="molecule type" value="Genomic_DNA"/>
</dbReference>
<dbReference type="Pfam" id="PF23539">
    <property type="entry name" value="DUF7134"/>
    <property type="match status" value="1"/>
</dbReference>
<keyword evidence="8" id="KW-0902">Two-component regulatory system</keyword>
<dbReference type="RefSeq" id="WP_387411673.1">
    <property type="nucleotide sequence ID" value="NZ_JBIASD010000008.1"/>
</dbReference>
<keyword evidence="5" id="KW-0547">Nucleotide-binding</keyword>
<keyword evidence="10" id="KW-0472">Membrane</keyword>
<organism evidence="14 15">
    <name type="scientific">Microtetraspora malaysiensis</name>
    <dbReference type="NCBI Taxonomy" id="161358"/>
    <lineage>
        <taxon>Bacteria</taxon>
        <taxon>Bacillati</taxon>
        <taxon>Actinomycetota</taxon>
        <taxon>Actinomycetes</taxon>
        <taxon>Streptosporangiales</taxon>
        <taxon>Streptosporangiaceae</taxon>
        <taxon>Microtetraspora</taxon>
    </lineage>
</organism>
<feature type="domain" description="Histidine kinase/HSP90-like ATPase" evidence="11">
    <location>
        <begin position="291"/>
        <end position="387"/>
    </location>
</feature>
<evidence type="ECO:0000256" key="10">
    <source>
        <dbReference type="SAM" id="Phobius"/>
    </source>
</evidence>
<dbReference type="InterPro" id="IPR011712">
    <property type="entry name" value="Sig_transdc_His_kin_sub3_dim/P"/>
</dbReference>
<reference evidence="14 15" key="1">
    <citation type="submission" date="2024-10" db="EMBL/GenBank/DDBJ databases">
        <title>The Natural Products Discovery Center: Release of the First 8490 Sequenced Strains for Exploring Actinobacteria Biosynthetic Diversity.</title>
        <authorList>
            <person name="Kalkreuter E."/>
            <person name="Kautsar S.A."/>
            <person name="Yang D."/>
            <person name="Bader C.D."/>
            <person name="Teijaro C.N."/>
            <person name="Fluegel L."/>
            <person name="Davis C.M."/>
            <person name="Simpson J.R."/>
            <person name="Lauterbach L."/>
            <person name="Steele A.D."/>
            <person name="Gui C."/>
            <person name="Meng S."/>
            <person name="Li G."/>
            <person name="Viehrig K."/>
            <person name="Ye F."/>
            <person name="Su P."/>
            <person name="Kiefer A.F."/>
            <person name="Nichols A."/>
            <person name="Cepeda A.J."/>
            <person name="Yan W."/>
            <person name="Fan B."/>
            <person name="Jiang Y."/>
            <person name="Adhikari A."/>
            <person name="Zheng C.-J."/>
            <person name="Schuster L."/>
            <person name="Cowan T.M."/>
            <person name="Smanski M.J."/>
            <person name="Chevrette M.G."/>
            <person name="De Carvalho L.P.S."/>
            <person name="Shen B."/>
        </authorList>
    </citation>
    <scope>NUCLEOTIDE SEQUENCE [LARGE SCALE GENOMIC DNA]</scope>
    <source>
        <strain evidence="14 15">NPDC002173</strain>
    </source>
</reference>
<keyword evidence="3" id="KW-0597">Phosphoprotein</keyword>
<dbReference type="Pfam" id="PF02518">
    <property type="entry name" value="HATPase_c"/>
    <property type="match status" value="1"/>
</dbReference>
<dbReference type="InterPro" id="IPR036890">
    <property type="entry name" value="HATPase_C_sf"/>
</dbReference>
<dbReference type="SUPFAM" id="SSF55874">
    <property type="entry name" value="ATPase domain of HSP90 chaperone/DNA topoisomerase II/histidine kinase"/>
    <property type="match status" value="1"/>
</dbReference>
<dbReference type="EC" id="2.7.13.3" evidence="2"/>
<protein>
    <recommendedName>
        <fullName evidence="2">histidine kinase</fullName>
        <ecNumber evidence="2">2.7.13.3</ecNumber>
    </recommendedName>
</protein>
<evidence type="ECO:0000256" key="7">
    <source>
        <dbReference type="ARBA" id="ARBA00022840"/>
    </source>
</evidence>
<evidence type="ECO:0000256" key="4">
    <source>
        <dbReference type="ARBA" id="ARBA00022679"/>
    </source>
</evidence>
<dbReference type="Gene3D" id="1.20.5.1930">
    <property type="match status" value="1"/>
</dbReference>
<feature type="region of interest" description="Disordered" evidence="9">
    <location>
        <begin position="366"/>
        <end position="391"/>
    </location>
</feature>
<feature type="transmembrane region" description="Helical" evidence="10">
    <location>
        <begin position="102"/>
        <end position="121"/>
    </location>
</feature>
<evidence type="ECO:0000256" key="8">
    <source>
        <dbReference type="ARBA" id="ARBA00023012"/>
    </source>
</evidence>
<feature type="transmembrane region" description="Helical" evidence="10">
    <location>
        <begin position="63"/>
        <end position="96"/>
    </location>
</feature>
<accession>A0ABW6SPV2</accession>
<dbReference type="PANTHER" id="PTHR24421">
    <property type="entry name" value="NITRATE/NITRITE SENSOR PROTEIN NARX-RELATED"/>
    <property type="match status" value="1"/>
</dbReference>
<feature type="transmembrane region" description="Helical" evidence="10">
    <location>
        <begin position="133"/>
        <end position="150"/>
    </location>
</feature>
<dbReference type="Proteomes" id="UP001602013">
    <property type="component" value="Unassembled WGS sequence"/>
</dbReference>
<evidence type="ECO:0000256" key="3">
    <source>
        <dbReference type="ARBA" id="ARBA00022553"/>
    </source>
</evidence>
<dbReference type="Pfam" id="PF07730">
    <property type="entry name" value="HisKA_3"/>
    <property type="match status" value="1"/>
</dbReference>
<dbReference type="InterPro" id="IPR003594">
    <property type="entry name" value="HATPase_dom"/>
</dbReference>
<keyword evidence="10" id="KW-1133">Transmembrane helix</keyword>
<keyword evidence="4" id="KW-0808">Transferase</keyword>
<feature type="domain" description="Signal transduction histidine kinase subgroup 3 dimerisation and phosphoacceptor" evidence="12">
    <location>
        <begin position="182"/>
        <end position="248"/>
    </location>
</feature>
<evidence type="ECO:0000313" key="15">
    <source>
        <dbReference type="Proteomes" id="UP001602013"/>
    </source>
</evidence>
<gene>
    <name evidence="14" type="ORF">ACFYXI_15150</name>
</gene>
<dbReference type="PANTHER" id="PTHR24421:SF10">
    <property type="entry name" value="NITRATE_NITRITE SENSOR PROTEIN NARQ"/>
    <property type="match status" value="1"/>
</dbReference>
<comment type="caution">
    <text evidence="14">The sequence shown here is derived from an EMBL/GenBank/DDBJ whole genome shotgun (WGS) entry which is preliminary data.</text>
</comment>
<dbReference type="GO" id="GO:0016301">
    <property type="term" value="F:kinase activity"/>
    <property type="evidence" value="ECO:0007669"/>
    <property type="project" value="UniProtKB-KW"/>
</dbReference>
<evidence type="ECO:0000313" key="14">
    <source>
        <dbReference type="EMBL" id="MFF3666933.1"/>
    </source>
</evidence>
<evidence type="ECO:0000256" key="1">
    <source>
        <dbReference type="ARBA" id="ARBA00000085"/>
    </source>
</evidence>
<evidence type="ECO:0000256" key="2">
    <source>
        <dbReference type="ARBA" id="ARBA00012438"/>
    </source>
</evidence>
<dbReference type="Gene3D" id="3.30.565.10">
    <property type="entry name" value="Histidine kinase-like ATPase, C-terminal domain"/>
    <property type="match status" value="1"/>
</dbReference>
<evidence type="ECO:0000259" key="11">
    <source>
        <dbReference type="Pfam" id="PF02518"/>
    </source>
</evidence>
<evidence type="ECO:0000256" key="6">
    <source>
        <dbReference type="ARBA" id="ARBA00022777"/>
    </source>
</evidence>
<feature type="domain" description="DUF7134" evidence="13">
    <location>
        <begin position="19"/>
        <end position="153"/>
    </location>
</feature>
<keyword evidence="15" id="KW-1185">Reference proteome</keyword>
<keyword evidence="6 14" id="KW-0418">Kinase</keyword>
<dbReference type="CDD" id="cd16917">
    <property type="entry name" value="HATPase_UhpB-NarQ-NarX-like"/>
    <property type="match status" value="1"/>
</dbReference>
<keyword evidence="10" id="KW-0812">Transmembrane</keyword>
<evidence type="ECO:0000259" key="13">
    <source>
        <dbReference type="Pfam" id="PF23539"/>
    </source>
</evidence>
<name>A0ABW6SPV2_9ACTN</name>
<proteinExistence type="predicted"/>
<keyword evidence="7" id="KW-0067">ATP-binding</keyword>
<evidence type="ECO:0000256" key="5">
    <source>
        <dbReference type="ARBA" id="ARBA00022741"/>
    </source>
</evidence>
<evidence type="ECO:0000259" key="12">
    <source>
        <dbReference type="Pfam" id="PF07730"/>
    </source>
</evidence>
<comment type="catalytic activity">
    <reaction evidence="1">
        <text>ATP + protein L-histidine = ADP + protein N-phospho-L-histidine.</text>
        <dbReference type="EC" id="2.7.13.3"/>
    </reaction>
</comment>
<sequence length="391" mass="41590">MVISELRGITASTISTVLVSAGVLAGTAVTWIVNRDVTPRLADVLLPLVACAALLFRRRHPVPVLVAVTAACGLYYPFAALDGPLFLAVLVALYTAADLGHLTAAITVAAVGLLMMGYGEVLGPNRHLDDSEFLLLAGWMVASVAIGGVTRNRHAYLEEARRRLAEAERTREEEALRRAVEERLRIARELHDVIGHNISLINVQAGAALHRIKERPEQAEPALAAIKETSKEALRELRATLGVLRQVDEESPVAPAPSLARVHELIERTGLTVRTELVGEARDLPAEVDLAAVRIVQEALTNVSRHSGGAAALVTIHYGEEDVTVQIDNGMSGDATAHDVEASAEKMSGGGFGLKGMRERATALGGSFEAGPRPGGGFRVLTRIPTQPASP</sequence>
<feature type="transmembrane region" description="Helical" evidence="10">
    <location>
        <begin position="12"/>
        <end position="33"/>
    </location>
</feature>
<evidence type="ECO:0000256" key="9">
    <source>
        <dbReference type="SAM" id="MobiDB-lite"/>
    </source>
</evidence>
<dbReference type="InterPro" id="IPR055558">
    <property type="entry name" value="DUF7134"/>
</dbReference>
<dbReference type="InterPro" id="IPR050482">
    <property type="entry name" value="Sensor_HK_TwoCompSys"/>
</dbReference>